<dbReference type="AlphaFoldDB" id="A0A1J5Q3U0"/>
<dbReference type="Gene3D" id="3.40.50.150">
    <property type="entry name" value="Vaccinia Virus protein VP39"/>
    <property type="match status" value="1"/>
</dbReference>
<evidence type="ECO:0000259" key="2">
    <source>
        <dbReference type="Pfam" id="PF13649"/>
    </source>
</evidence>
<name>A0A1J5Q3U0_9ZZZZ</name>
<dbReference type="SUPFAM" id="SSF53335">
    <property type="entry name" value="S-adenosyl-L-methionine-dependent methyltransferases"/>
    <property type="match status" value="1"/>
</dbReference>
<evidence type="ECO:0000256" key="1">
    <source>
        <dbReference type="ARBA" id="ARBA00022679"/>
    </source>
</evidence>
<reference evidence="3" key="1">
    <citation type="submission" date="2016-10" db="EMBL/GenBank/DDBJ databases">
        <title>Sequence of Gallionella enrichment culture.</title>
        <authorList>
            <person name="Poehlein A."/>
            <person name="Muehling M."/>
            <person name="Daniel R."/>
        </authorList>
    </citation>
    <scope>NUCLEOTIDE SEQUENCE</scope>
</reference>
<dbReference type="PANTHER" id="PTHR43861:SF3">
    <property type="entry name" value="PUTATIVE (AFU_ORTHOLOGUE AFUA_2G14390)-RELATED"/>
    <property type="match status" value="1"/>
</dbReference>
<dbReference type="GO" id="GO:0032259">
    <property type="term" value="P:methylation"/>
    <property type="evidence" value="ECO:0007669"/>
    <property type="project" value="UniProtKB-KW"/>
</dbReference>
<sequence length="216" mass="23628">MQTTRSDAFSQPGFSDARATWDARFAKPGLLFGEQPNAFVAREAQRLLARSSVLSVADGEGRNGIWLAEQGHAVTAFDLSPIAVDKARHWAAERGASVDFHIAGVDDWGWQPEAFDAVIAIFVQFADPALRARLFAGMWQTLKPGGLLLIHGYTPKQLDYRTGGPGKIEHLYTEALLRDLLPQADWLLLREHEDVLAEGSGHAGRSALIDAVARKS</sequence>
<dbReference type="InterPro" id="IPR041698">
    <property type="entry name" value="Methyltransf_25"/>
</dbReference>
<dbReference type="EMBL" id="MLJW01001417">
    <property type="protein sequence ID" value="OIQ78350.1"/>
    <property type="molecule type" value="Genomic_DNA"/>
</dbReference>
<dbReference type="InterPro" id="IPR029063">
    <property type="entry name" value="SAM-dependent_MTases_sf"/>
</dbReference>
<evidence type="ECO:0000313" key="3">
    <source>
        <dbReference type="EMBL" id="OIQ78350.1"/>
    </source>
</evidence>
<dbReference type="GO" id="GO:0102208">
    <property type="term" value="F:2-polyprenyl-6-hydroxyphenol methylase activity"/>
    <property type="evidence" value="ECO:0007669"/>
    <property type="project" value="UniProtKB-EC"/>
</dbReference>
<protein>
    <submittedName>
        <fullName evidence="3">Ubiquinone biosynthesis O-methyltransferase</fullName>
        <ecNumber evidence="3">2.1.1.222</ecNumber>
        <ecNumber evidence="3">2.1.1.64</ecNumber>
    </submittedName>
</protein>
<keyword evidence="3" id="KW-0830">Ubiquinone</keyword>
<dbReference type="EC" id="2.1.1.64" evidence="3"/>
<feature type="domain" description="Methyltransferase" evidence="2">
    <location>
        <begin position="53"/>
        <end position="146"/>
    </location>
</feature>
<dbReference type="GO" id="GO:0061542">
    <property type="term" value="F:3-demethylubiquinol 3-O-methyltransferase activity"/>
    <property type="evidence" value="ECO:0007669"/>
    <property type="project" value="UniProtKB-EC"/>
</dbReference>
<dbReference type="PANTHER" id="PTHR43861">
    <property type="entry name" value="TRANS-ACONITATE 2-METHYLTRANSFERASE-RELATED"/>
    <property type="match status" value="1"/>
</dbReference>
<comment type="caution">
    <text evidence="3">The sequence shown here is derived from an EMBL/GenBank/DDBJ whole genome shotgun (WGS) entry which is preliminary data.</text>
</comment>
<dbReference type="EC" id="2.1.1.222" evidence="3"/>
<dbReference type="CDD" id="cd02440">
    <property type="entry name" value="AdoMet_MTases"/>
    <property type="match status" value="1"/>
</dbReference>
<gene>
    <name evidence="3" type="primary">ubiG_35</name>
    <name evidence="3" type="ORF">GALL_399450</name>
</gene>
<dbReference type="Pfam" id="PF13649">
    <property type="entry name" value="Methyltransf_25"/>
    <property type="match status" value="1"/>
</dbReference>
<accession>A0A1J5Q3U0</accession>
<organism evidence="3">
    <name type="scientific">mine drainage metagenome</name>
    <dbReference type="NCBI Taxonomy" id="410659"/>
    <lineage>
        <taxon>unclassified sequences</taxon>
        <taxon>metagenomes</taxon>
        <taxon>ecological metagenomes</taxon>
    </lineage>
</organism>
<proteinExistence type="predicted"/>
<keyword evidence="3" id="KW-0489">Methyltransferase</keyword>
<keyword evidence="1 3" id="KW-0808">Transferase</keyword>